<sequence>MGSKPKIIKRLSGVITMTISQSTFSDIFAVVEKVIEQAPDYLALDPIADLKAKPVVRIQYTRKPKLNASSAFMTFKSKGSKNWIGLLLGDLCHFVTGAQADIAIMHSSASAKSSSKHRAQTWHEFVSELYADKIINRNDISEAQAKQLVKLLELLTANGFKLKGCGTLEFIDESGETL</sequence>
<accession>A0A9X3KMP7</accession>
<reference evidence="1" key="1">
    <citation type="submission" date="2022-12" db="EMBL/GenBank/DDBJ databases">
        <title>Draft genome sequences of 22 rhizogenic Agrobacterium biovar 1 strains, the causative agent of hairy root disease.</title>
        <authorList>
            <person name="Kim N."/>
            <person name="Vargas P."/>
            <person name="Rediers H."/>
        </authorList>
    </citation>
    <scope>NUCLEOTIDE SEQUENCE</scope>
    <source>
        <strain evidence="1">ST15.13.006</strain>
    </source>
</reference>
<name>A0A9X3KMP7_9HYPH</name>
<dbReference type="AlphaFoldDB" id="A0A9X3KMP7"/>
<proteinExistence type="predicted"/>
<comment type="caution">
    <text evidence="1">The sequence shown here is derived from an EMBL/GenBank/DDBJ whole genome shotgun (WGS) entry which is preliminary data.</text>
</comment>
<protein>
    <submittedName>
        <fullName evidence="1">Uncharacterized protein</fullName>
    </submittedName>
</protein>
<dbReference type="Proteomes" id="UP001151018">
    <property type="component" value="Unassembled WGS sequence"/>
</dbReference>
<gene>
    <name evidence="1" type="ORF">O9X88_03745</name>
</gene>
<evidence type="ECO:0000313" key="2">
    <source>
        <dbReference type="Proteomes" id="UP001151018"/>
    </source>
</evidence>
<evidence type="ECO:0000313" key="1">
    <source>
        <dbReference type="EMBL" id="MCZ7936646.1"/>
    </source>
</evidence>
<dbReference type="EMBL" id="JAPZLR010000002">
    <property type="protein sequence ID" value="MCZ7936646.1"/>
    <property type="molecule type" value="Genomic_DNA"/>
</dbReference>
<dbReference type="RefSeq" id="WP_269834613.1">
    <property type="nucleotide sequence ID" value="NZ_JAPZLR010000002.1"/>
</dbReference>
<organism evidence="1 2">
    <name type="scientific">Agrobacterium salinitolerans</name>
    <dbReference type="NCBI Taxonomy" id="1183413"/>
    <lineage>
        <taxon>Bacteria</taxon>
        <taxon>Pseudomonadati</taxon>
        <taxon>Pseudomonadota</taxon>
        <taxon>Alphaproteobacteria</taxon>
        <taxon>Hyphomicrobiales</taxon>
        <taxon>Rhizobiaceae</taxon>
        <taxon>Rhizobium/Agrobacterium group</taxon>
        <taxon>Agrobacterium</taxon>
    </lineage>
</organism>